<keyword evidence="5" id="KW-1185">Reference proteome</keyword>
<evidence type="ECO:0000313" key="5">
    <source>
        <dbReference type="Proteomes" id="UP001527882"/>
    </source>
</evidence>
<dbReference type="SUPFAM" id="SSF47240">
    <property type="entry name" value="Ferritin-like"/>
    <property type="match status" value="1"/>
</dbReference>
<dbReference type="InterPro" id="IPR002177">
    <property type="entry name" value="DPS_DNA-bd"/>
</dbReference>
<dbReference type="Pfam" id="PF00210">
    <property type="entry name" value="Ferritin"/>
    <property type="match status" value="1"/>
</dbReference>
<dbReference type="EMBL" id="JAQAGZ010000031">
    <property type="protein sequence ID" value="MCZ8517069.1"/>
    <property type="molecule type" value="Genomic_DNA"/>
</dbReference>
<feature type="domain" description="Ferritin/DPS" evidence="3">
    <location>
        <begin position="25"/>
        <end position="164"/>
    </location>
</feature>
<proteinExistence type="inferred from homology"/>
<evidence type="ECO:0000256" key="1">
    <source>
        <dbReference type="ARBA" id="ARBA00009497"/>
    </source>
</evidence>
<dbReference type="PRINTS" id="PR01346">
    <property type="entry name" value="HELNAPAPROT"/>
</dbReference>
<dbReference type="InterPro" id="IPR009078">
    <property type="entry name" value="Ferritin-like_SF"/>
</dbReference>
<organism evidence="4 5">
    <name type="scientific">Paenibacillus gyeongsangnamensis</name>
    <dbReference type="NCBI Taxonomy" id="3388067"/>
    <lineage>
        <taxon>Bacteria</taxon>
        <taxon>Bacillati</taxon>
        <taxon>Bacillota</taxon>
        <taxon>Bacilli</taxon>
        <taxon>Bacillales</taxon>
        <taxon>Paenibacillaceae</taxon>
        <taxon>Paenibacillus</taxon>
    </lineage>
</organism>
<dbReference type="PANTHER" id="PTHR42932:SF1">
    <property type="entry name" value="GENERAL STRESS PROTEIN 20U"/>
    <property type="match status" value="1"/>
</dbReference>
<comment type="similarity">
    <text evidence="1 2">Belongs to the Dps family.</text>
</comment>
<dbReference type="Gene3D" id="1.20.1260.10">
    <property type="match status" value="1"/>
</dbReference>
<dbReference type="PANTHER" id="PTHR42932">
    <property type="entry name" value="GENERAL STRESS PROTEIN 20U"/>
    <property type="match status" value="1"/>
</dbReference>
<dbReference type="PIRSF" id="PIRSF005900">
    <property type="entry name" value="Dps"/>
    <property type="match status" value="1"/>
</dbReference>
<dbReference type="InterPro" id="IPR012347">
    <property type="entry name" value="Ferritin-like"/>
</dbReference>
<evidence type="ECO:0000259" key="3">
    <source>
        <dbReference type="Pfam" id="PF00210"/>
    </source>
</evidence>
<dbReference type="Proteomes" id="UP001527882">
    <property type="component" value="Unassembled WGS sequence"/>
</dbReference>
<comment type="caution">
    <text evidence="4">The sequence shown here is derived from an EMBL/GenBank/DDBJ whole genome shotgun (WGS) entry which is preliminary data.</text>
</comment>
<evidence type="ECO:0000313" key="4">
    <source>
        <dbReference type="EMBL" id="MCZ8517069.1"/>
    </source>
</evidence>
<protein>
    <submittedName>
        <fullName evidence="4">Ferritin-like domain-containing protein</fullName>
    </submittedName>
</protein>
<gene>
    <name evidence="4" type="ORF">O9H85_32910</name>
</gene>
<reference evidence="4 5" key="1">
    <citation type="submission" date="2022-12" db="EMBL/GenBank/DDBJ databases">
        <title>Draft genome sequence of Paenibacillus sp. dW9.</title>
        <authorList>
            <person name="Choi E.-W."/>
            <person name="Kim D.-U."/>
        </authorList>
    </citation>
    <scope>NUCLEOTIDE SEQUENCE [LARGE SCALE GENOMIC DNA]</scope>
    <source>
        <strain evidence="5">dW9</strain>
    </source>
</reference>
<sequence>MANHGSIVQKSPIGFDSAKVKQITDILNPDLATLFELFELWEKHQWYVRGSEYKELHSCFDAWAEHSLQHADAVAERIVTVGGIPLDPTTFPQASVFQFEPAGVPAVREMLQSQLNALNQLFTKLRSDIPQLDQIGDPASAILLRNILLEHEKFAKKISLYLEKAGIVYELTQGQP</sequence>
<evidence type="ECO:0000256" key="2">
    <source>
        <dbReference type="RuleBase" id="RU003875"/>
    </source>
</evidence>
<name>A0ABT4QJL2_9BACL</name>
<accession>A0ABT4QJL2</accession>
<dbReference type="RefSeq" id="WP_269885603.1">
    <property type="nucleotide sequence ID" value="NZ_JAQAGZ010000031.1"/>
</dbReference>
<dbReference type="InterPro" id="IPR008331">
    <property type="entry name" value="Ferritin_DPS_dom"/>
</dbReference>